<feature type="compositionally biased region" description="Basic and acidic residues" evidence="1">
    <location>
        <begin position="235"/>
        <end position="246"/>
    </location>
</feature>
<reference evidence="2" key="1">
    <citation type="journal article" date="2023" name="Phytobiomes J">
        <title>Deciphering the key players within the bacterial microbiota associated with aerial crown gall tumors on rhododendron: Insights into the gallobiome.</title>
        <authorList>
            <person name="Kuzmanovic N."/>
            <person name="Nesme J."/>
            <person name="Wolf J."/>
            <person name="Neumann-Schaal M."/>
            <person name="Petersen J."/>
            <person name="Fernandez-Gnecco G."/>
            <person name="Sproeer C."/>
            <person name="Bunk B."/>
            <person name="Overmann J."/>
            <person name="Sorensen S.J."/>
            <person name="Idczak E."/>
            <person name="Smalla K."/>
        </authorList>
    </citation>
    <scope>NUCLEOTIDE SEQUENCE</scope>
    <source>
        <strain evidence="2">Rho-11.1</strain>
    </source>
</reference>
<organism evidence="2">
    <name type="scientific">Agrobacterium rosae</name>
    <dbReference type="NCBI Taxonomy" id="1972867"/>
    <lineage>
        <taxon>Bacteria</taxon>
        <taxon>Pseudomonadati</taxon>
        <taxon>Pseudomonadota</taxon>
        <taxon>Alphaproteobacteria</taxon>
        <taxon>Hyphomicrobiales</taxon>
        <taxon>Rhizobiaceae</taxon>
        <taxon>Rhizobium/Agrobacterium group</taxon>
        <taxon>Agrobacterium</taxon>
    </lineage>
</organism>
<feature type="region of interest" description="Disordered" evidence="1">
    <location>
        <begin position="147"/>
        <end position="166"/>
    </location>
</feature>
<evidence type="ECO:0000313" key="2">
    <source>
        <dbReference type="EMBL" id="MDX8301311.1"/>
    </source>
</evidence>
<dbReference type="RefSeq" id="WP_320202403.1">
    <property type="nucleotide sequence ID" value="NZ_CP192781.1"/>
</dbReference>
<dbReference type="EMBL" id="JAVRAF010000001">
    <property type="protein sequence ID" value="MDX8301311.1"/>
    <property type="molecule type" value="Genomic_DNA"/>
</dbReference>
<evidence type="ECO:0000256" key="1">
    <source>
        <dbReference type="SAM" id="MobiDB-lite"/>
    </source>
</evidence>
<gene>
    <name evidence="2" type="ORF">RMR22_03575</name>
</gene>
<proteinExistence type="predicted"/>
<dbReference type="Pfam" id="PF13730">
    <property type="entry name" value="HTH_36"/>
    <property type="match status" value="1"/>
</dbReference>
<feature type="region of interest" description="Disordered" evidence="1">
    <location>
        <begin position="223"/>
        <end position="246"/>
    </location>
</feature>
<dbReference type="AlphaFoldDB" id="A0AAW9F7Z6"/>
<accession>A0AAW9F7Z6</accession>
<name>A0AAW9F7Z6_9HYPH</name>
<comment type="caution">
    <text evidence="2">The sequence shown here is derived from an EMBL/GenBank/DDBJ whole genome shotgun (WGS) entry which is preliminary data.</text>
</comment>
<protein>
    <recommendedName>
        <fullName evidence="3">Helix-turn-helix domain-containing protein</fullName>
    </recommendedName>
</protein>
<evidence type="ECO:0008006" key="3">
    <source>
        <dbReference type="Google" id="ProtNLM"/>
    </source>
</evidence>
<sequence length="307" mass="33129">MTVAKRKPERREYVTRATVLRSARTDTVTTIAAKRNDQHLALSQEPHIWRKALMATDLPASSFRVALAIVDIFVNRRTGACFPSLETIAATCRLSVSGAKKGLSALREAGLIFTEKRRFNGSNTILLCLPQLDRKDLDGSVRISTEKTETGPSIVPIPVHRRDPPGSDISTHLGPITLEDNLSNEPSKETDEKAVIPCGPNLPVVAFAPPVDAAPASLYLPASSNVSSDGPPSDFHPEEEKKEDAIRCPTDPAEQREIVKAISGEPGKGSDHVNHQLLALLRSGKLTESVGATLVAAWKQRGTENAA</sequence>